<dbReference type="Pfam" id="PF00078">
    <property type="entry name" value="RVT_1"/>
    <property type="match status" value="1"/>
</dbReference>
<dbReference type="Pfam" id="PF13966">
    <property type="entry name" value="zf-RVT"/>
    <property type="match status" value="1"/>
</dbReference>
<organism evidence="2 3">
    <name type="scientific">Cuscuta europaea</name>
    <name type="common">European dodder</name>
    <dbReference type="NCBI Taxonomy" id="41803"/>
    <lineage>
        <taxon>Eukaryota</taxon>
        <taxon>Viridiplantae</taxon>
        <taxon>Streptophyta</taxon>
        <taxon>Embryophyta</taxon>
        <taxon>Tracheophyta</taxon>
        <taxon>Spermatophyta</taxon>
        <taxon>Magnoliopsida</taxon>
        <taxon>eudicotyledons</taxon>
        <taxon>Gunneridae</taxon>
        <taxon>Pentapetalae</taxon>
        <taxon>asterids</taxon>
        <taxon>lamiids</taxon>
        <taxon>Solanales</taxon>
        <taxon>Convolvulaceae</taxon>
        <taxon>Cuscuteae</taxon>
        <taxon>Cuscuta</taxon>
        <taxon>Cuscuta subgen. Cuscuta</taxon>
    </lineage>
</organism>
<dbReference type="EMBL" id="CAMAPE010000038">
    <property type="protein sequence ID" value="CAH9101720.1"/>
    <property type="molecule type" value="Genomic_DNA"/>
</dbReference>
<dbReference type="SUPFAM" id="SSF56672">
    <property type="entry name" value="DNA/RNA polymerases"/>
    <property type="match status" value="1"/>
</dbReference>
<dbReference type="InterPro" id="IPR026960">
    <property type="entry name" value="RVT-Znf"/>
</dbReference>
<protein>
    <recommendedName>
        <fullName evidence="1">Reverse transcriptase domain-containing protein</fullName>
    </recommendedName>
</protein>
<dbReference type="InterPro" id="IPR000477">
    <property type="entry name" value="RT_dom"/>
</dbReference>
<comment type="caution">
    <text evidence="2">The sequence shown here is derived from an EMBL/GenBank/DDBJ whole genome shotgun (WGS) entry which is preliminary data.</text>
</comment>
<dbReference type="InterPro" id="IPR043502">
    <property type="entry name" value="DNA/RNA_pol_sf"/>
</dbReference>
<reference evidence="2" key="1">
    <citation type="submission" date="2022-07" db="EMBL/GenBank/DDBJ databases">
        <authorList>
            <person name="Macas J."/>
            <person name="Novak P."/>
            <person name="Neumann P."/>
        </authorList>
    </citation>
    <scope>NUCLEOTIDE SEQUENCE</scope>
</reference>
<evidence type="ECO:0000313" key="2">
    <source>
        <dbReference type="EMBL" id="CAH9101720.1"/>
    </source>
</evidence>
<gene>
    <name evidence="2" type="ORF">CEURO_LOCUS15519</name>
</gene>
<evidence type="ECO:0000313" key="3">
    <source>
        <dbReference type="Proteomes" id="UP001152484"/>
    </source>
</evidence>
<dbReference type="Proteomes" id="UP001152484">
    <property type="component" value="Unassembled WGS sequence"/>
</dbReference>
<dbReference type="PANTHER" id="PTHR33116">
    <property type="entry name" value="REVERSE TRANSCRIPTASE ZINC-BINDING DOMAIN-CONTAINING PROTEIN-RELATED-RELATED"/>
    <property type="match status" value="1"/>
</dbReference>
<dbReference type="PANTHER" id="PTHR33116:SF66">
    <property type="entry name" value="REVERSE TRANSCRIPTASE ZINC-BINDING DOMAIN-CONTAINING PROTEIN"/>
    <property type="match status" value="1"/>
</dbReference>
<dbReference type="OrthoDB" id="1747049at2759"/>
<keyword evidence="3" id="KW-1185">Reference proteome</keyword>
<proteinExistence type="predicted"/>
<name>A0A9P0ZHV3_CUSEU</name>
<dbReference type="PROSITE" id="PS50878">
    <property type="entry name" value="RT_POL"/>
    <property type="match status" value="1"/>
</dbReference>
<feature type="domain" description="Reverse transcriptase" evidence="1">
    <location>
        <begin position="284"/>
        <end position="562"/>
    </location>
</feature>
<dbReference type="CDD" id="cd01650">
    <property type="entry name" value="RT_nLTR_like"/>
    <property type="match status" value="1"/>
</dbReference>
<accession>A0A9P0ZHV3</accession>
<dbReference type="AlphaFoldDB" id="A0A9P0ZHV3"/>
<evidence type="ECO:0000259" key="1">
    <source>
        <dbReference type="PROSITE" id="PS50878"/>
    </source>
</evidence>
<sequence length="915" mass="104426">MNSLWSANNITCNTHFFEMEVDCDHCASLVTIGHNMRVGSRPFKFFNMWLKHEVFTNILTNHWFQDLHGTPQFRLACKLKRLKGPLKELNYNAFGHISEKAKAANIEYKRVHALLLLSPLDEDIKNEVALAKKSALYLKKVEEDFFRKKAKANHLFQSDRGTKYFHSIVRKNVVKNSIMSIKLANGYPTTSLDQVGCEFVSFYTDLFGSSDPNVEIDPDIILSGKCIDSSKATEVIAPISDIEIKNVLFDIGDNKSPGPDGYTSAFFKHNWDIVGHDVILAVRGFFNSGKLLKQTNHTVVALIPKTSHDPSAADFRPISCTNVIYKVITKIIASRMIPCLPELIDPSQGAFIDGRLMLDNVFIAQELVKGYTRKRMSPRSMIKVDLRKAYDTISWDFLKSVLLTIGFPTRFVQWIMECVSTSSYSISINGILHGHIKGKRGLRQGDPMSPLLFVVCLEYFSRLLHMRNKVSSFKFHPKCGKLNISHVAYADDRMLFSRGDYPSIKVLIDALEQFGTVSGLRVNFDKSNIFLGGLVDHDLAHILDLIDFKEGTFPVRYVGIPLAPLKIAVAQYAPLLESITNFITAWNTKSLFYAGRVKLIKSVIQGVHSFWLQALPIPKTVLDRITSICRIFLWGCKFARVAWADICLPKEEGGLGIHDNRVWNSALLAKTLWNIHIKKDNLWVRWIHGVYLNGKGVWEFTPHKRDSQLIKKIARIRDQILSHFANIHDAVTFLNGCQINGKLSSAKVYNLLGMKVGTHMWMSFIWKNYIPPKFSFTVWLAFRNRLATFDNLHRLDVVNICPLCNGGPETVPYLFFACSFAGNVWHKVRTWLDIPREMGTLHSAMKWIKRKRQGAGVKAKAARIAFCYSIYWIWRTRDATCFDGLVPKEDDVFAKIQHIVYKLLYRLYPYELVHI</sequence>